<reference evidence="2" key="1">
    <citation type="submission" date="2021-10" db="EMBL/GenBank/DDBJ databases">
        <title>Melipona bicolor Genome sequencing and assembly.</title>
        <authorList>
            <person name="Araujo N.S."/>
            <person name="Arias M.C."/>
        </authorList>
    </citation>
    <scope>NUCLEOTIDE SEQUENCE</scope>
    <source>
        <strain evidence="2">USP_2M_L1-L4_2017</strain>
        <tissue evidence="2">Whole body</tissue>
    </source>
</reference>
<feature type="compositionally biased region" description="Low complexity" evidence="1">
    <location>
        <begin position="58"/>
        <end position="75"/>
    </location>
</feature>
<sequence>MARECGQRTPTRSQRQVARVVVGDGDVEHTHVDMKERVGVGATSTPPAVCDAALPMFDGSDTDSTSSGGSSSSSSCSEYRNRSSNTDETAVAGGGKLAYKRRDVRARAA</sequence>
<dbReference type="AlphaFoldDB" id="A0AA40G4U0"/>
<feature type="region of interest" description="Disordered" evidence="1">
    <location>
        <begin position="1"/>
        <end position="109"/>
    </location>
</feature>
<proteinExistence type="predicted"/>
<accession>A0AA40G4U0</accession>
<dbReference type="Proteomes" id="UP001177670">
    <property type="component" value="Unassembled WGS sequence"/>
</dbReference>
<evidence type="ECO:0000313" key="2">
    <source>
        <dbReference type="EMBL" id="KAK1131116.1"/>
    </source>
</evidence>
<keyword evidence="3" id="KW-1185">Reference proteome</keyword>
<dbReference type="EMBL" id="JAHYIQ010000006">
    <property type="protein sequence ID" value="KAK1131116.1"/>
    <property type="molecule type" value="Genomic_DNA"/>
</dbReference>
<name>A0AA40G4U0_9HYME</name>
<organism evidence="2 3">
    <name type="scientific">Melipona bicolor</name>
    <dbReference type="NCBI Taxonomy" id="60889"/>
    <lineage>
        <taxon>Eukaryota</taxon>
        <taxon>Metazoa</taxon>
        <taxon>Ecdysozoa</taxon>
        <taxon>Arthropoda</taxon>
        <taxon>Hexapoda</taxon>
        <taxon>Insecta</taxon>
        <taxon>Pterygota</taxon>
        <taxon>Neoptera</taxon>
        <taxon>Endopterygota</taxon>
        <taxon>Hymenoptera</taxon>
        <taxon>Apocrita</taxon>
        <taxon>Aculeata</taxon>
        <taxon>Apoidea</taxon>
        <taxon>Anthophila</taxon>
        <taxon>Apidae</taxon>
        <taxon>Melipona</taxon>
    </lineage>
</organism>
<gene>
    <name evidence="2" type="ORF">K0M31_017412</name>
</gene>
<feature type="compositionally biased region" description="Basic and acidic residues" evidence="1">
    <location>
        <begin position="26"/>
        <end position="38"/>
    </location>
</feature>
<feature type="compositionally biased region" description="Polar residues" evidence="1">
    <location>
        <begin position="76"/>
        <end position="88"/>
    </location>
</feature>
<evidence type="ECO:0000256" key="1">
    <source>
        <dbReference type="SAM" id="MobiDB-lite"/>
    </source>
</evidence>
<feature type="compositionally biased region" description="Basic residues" evidence="1">
    <location>
        <begin position="98"/>
        <end position="109"/>
    </location>
</feature>
<protein>
    <submittedName>
        <fullName evidence="2">Uncharacterized protein</fullName>
    </submittedName>
</protein>
<comment type="caution">
    <text evidence="2">The sequence shown here is derived from an EMBL/GenBank/DDBJ whole genome shotgun (WGS) entry which is preliminary data.</text>
</comment>
<evidence type="ECO:0000313" key="3">
    <source>
        <dbReference type="Proteomes" id="UP001177670"/>
    </source>
</evidence>